<gene>
    <name evidence="11" type="ORF">GCM10017621_24250</name>
</gene>
<feature type="transmembrane region" description="Helical" evidence="10">
    <location>
        <begin position="12"/>
        <end position="36"/>
    </location>
</feature>
<name>A0A9W6MPA2_9PROT</name>
<evidence type="ECO:0000256" key="9">
    <source>
        <dbReference type="ARBA" id="ARBA00023136"/>
    </source>
</evidence>
<keyword evidence="7 10" id="KW-0812">Transmembrane</keyword>
<dbReference type="Gene3D" id="3.10.610.10">
    <property type="entry name" value="GSPII I/J protein-like"/>
    <property type="match status" value="1"/>
</dbReference>
<dbReference type="PROSITE" id="PS00409">
    <property type="entry name" value="PROKAR_NTER_METHYL"/>
    <property type="match status" value="1"/>
</dbReference>
<evidence type="ECO:0000256" key="2">
    <source>
        <dbReference type="ARBA" id="ARBA00011084"/>
    </source>
</evidence>
<dbReference type="Pfam" id="PF07963">
    <property type="entry name" value="N_methyl"/>
    <property type="match status" value="1"/>
</dbReference>
<sequence>MSAAAPAREAGFSLVEILVSVFVFAVIGTISVALMASSVGAREINSEVLERTAMIDRARTLLREDLGQIARRAVRDKAGYRDPWILAGAATGLADYETDTDERVLMVFTRHGRANPGLIRPRSSLVHVTYLIRGGNLVRRVRDYPDPGEATRITDQVLIAGGEDFNVEFLVGAAWQNRVFLSEAGQGAMPAAVRLRYDLPPLGAMEHVLLTPEAQP</sequence>
<dbReference type="RefSeq" id="WP_271187277.1">
    <property type="nucleotide sequence ID" value="NZ_BSFE01000007.1"/>
</dbReference>
<dbReference type="InterPro" id="IPR051621">
    <property type="entry name" value="T2SS_protein_J"/>
</dbReference>
<keyword evidence="6" id="KW-0997">Cell inner membrane</keyword>
<proteinExistence type="inferred from homology"/>
<dbReference type="GO" id="GO:0015627">
    <property type="term" value="C:type II protein secretion system complex"/>
    <property type="evidence" value="ECO:0007669"/>
    <property type="project" value="InterPro"/>
</dbReference>
<evidence type="ECO:0000256" key="10">
    <source>
        <dbReference type="SAM" id="Phobius"/>
    </source>
</evidence>
<dbReference type="SUPFAM" id="SSF54523">
    <property type="entry name" value="Pili subunits"/>
    <property type="match status" value="1"/>
</dbReference>
<dbReference type="InterPro" id="IPR012902">
    <property type="entry name" value="N_methyl_site"/>
</dbReference>
<dbReference type="AlphaFoldDB" id="A0A9W6MPA2"/>
<dbReference type="EMBL" id="BSFE01000007">
    <property type="protein sequence ID" value="GLK52917.1"/>
    <property type="molecule type" value="Genomic_DNA"/>
</dbReference>
<dbReference type="GO" id="GO:0005886">
    <property type="term" value="C:plasma membrane"/>
    <property type="evidence" value="ECO:0007669"/>
    <property type="project" value="UniProtKB-SubCell"/>
</dbReference>
<reference evidence="11" key="2">
    <citation type="submission" date="2023-01" db="EMBL/GenBank/DDBJ databases">
        <authorList>
            <person name="Sun Q."/>
            <person name="Evtushenko L."/>
        </authorList>
    </citation>
    <scope>NUCLEOTIDE SEQUENCE</scope>
    <source>
        <strain evidence="11">VKM B-1513</strain>
    </source>
</reference>
<evidence type="ECO:0000256" key="8">
    <source>
        <dbReference type="ARBA" id="ARBA00022989"/>
    </source>
</evidence>
<comment type="subcellular location">
    <subcellularLocation>
        <location evidence="1">Cell inner membrane</location>
        <topology evidence="1">Single-pass membrane protein</topology>
    </subcellularLocation>
</comment>
<dbReference type="Proteomes" id="UP001143486">
    <property type="component" value="Unassembled WGS sequence"/>
</dbReference>
<keyword evidence="9 10" id="KW-0472">Membrane</keyword>
<dbReference type="Pfam" id="PF11612">
    <property type="entry name" value="T2SSJ"/>
    <property type="match status" value="1"/>
</dbReference>
<dbReference type="PANTHER" id="PTHR39583">
    <property type="entry name" value="TYPE II SECRETION SYSTEM PROTEIN J-RELATED"/>
    <property type="match status" value="1"/>
</dbReference>
<keyword evidence="5" id="KW-0488">Methylation</keyword>
<reference evidence="11" key="1">
    <citation type="journal article" date="2014" name="Int. J. Syst. Evol. Microbiol.">
        <title>Complete genome sequence of Corynebacterium casei LMG S-19264T (=DSM 44701T), isolated from a smear-ripened cheese.</title>
        <authorList>
            <consortium name="US DOE Joint Genome Institute (JGI-PGF)"/>
            <person name="Walter F."/>
            <person name="Albersmeier A."/>
            <person name="Kalinowski J."/>
            <person name="Ruckert C."/>
        </authorList>
    </citation>
    <scope>NUCLEOTIDE SEQUENCE</scope>
    <source>
        <strain evidence="11">VKM B-1513</strain>
    </source>
</reference>
<organism evidence="11 12">
    <name type="scientific">Maricaulis virginensis</name>
    <dbReference type="NCBI Taxonomy" id="144022"/>
    <lineage>
        <taxon>Bacteria</taxon>
        <taxon>Pseudomonadati</taxon>
        <taxon>Pseudomonadota</taxon>
        <taxon>Alphaproteobacteria</taxon>
        <taxon>Maricaulales</taxon>
        <taxon>Maricaulaceae</taxon>
        <taxon>Maricaulis</taxon>
    </lineage>
</organism>
<comment type="caution">
    <text evidence="11">The sequence shown here is derived from an EMBL/GenBank/DDBJ whole genome shotgun (WGS) entry which is preliminary data.</text>
</comment>
<dbReference type="NCBIfam" id="TIGR01711">
    <property type="entry name" value="gspJ"/>
    <property type="match status" value="1"/>
</dbReference>
<keyword evidence="8 10" id="KW-1133">Transmembrane helix</keyword>
<dbReference type="PANTHER" id="PTHR39583:SF2">
    <property type="entry name" value="TYPE II SECRETION SYSTEM PROTEIN J"/>
    <property type="match status" value="1"/>
</dbReference>
<evidence type="ECO:0000256" key="7">
    <source>
        <dbReference type="ARBA" id="ARBA00022692"/>
    </source>
</evidence>
<evidence type="ECO:0000256" key="4">
    <source>
        <dbReference type="ARBA" id="ARBA00022475"/>
    </source>
</evidence>
<evidence type="ECO:0000256" key="5">
    <source>
        <dbReference type="ARBA" id="ARBA00022481"/>
    </source>
</evidence>
<evidence type="ECO:0000256" key="3">
    <source>
        <dbReference type="ARBA" id="ARBA00021539"/>
    </source>
</evidence>
<evidence type="ECO:0000256" key="1">
    <source>
        <dbReference type="ARBA" id="ARBA00004377"/>
    </source>
</evidence>
<evidence type="ECO:0000313" key="11">
    <source>
        <dbReference type="EMBL" id="GLK52917.1"/>
    </source>
</evidence>
<dbReference type="InterPro" id="IPR010055">
    <property type="entry name" value="T2SS_protein-GspJ"/>
</dbReference>
<keyword evidence="12" id="KW-1185">Reference proteome</keyword>
<keyword evidence="4" id="KW-1003">Cell membrane</keyword>
<accession>A0A9W6MPA2</accession>
<evidence type="ECO:0000313" key="12">
    <source>
        <dbReference type="Proteomes" id="UP001143486"/>
    </source>
</evidence>
<dbReference type="GO" id="GO:0015628">
    <property type="term" value="P:protein secretion by the type II secretion system"/>
    <property type="evidence" value="ECO:0007669"/>
    <property type="project" value="InterPro"/>
</dbReference>
<evidence type="ECO:0000256" key="6">
    <source>
        <dbReference type="ARBA" id="ARBA00022519"/>
    </source>
</evidence>
<dbReference type="InterPro" id="IPR045584">
    <property type="entry name" value="Pilin-like"/>
</dbReference>
<comment type="similarity">
    <text evidence="2">Belongs to the GSP J family.</text>
</comment>
<protein>
    <recommendedName>
        <fullName evidence="3">Type II secretion system protein J</fullName>
    </recommendedName>
</protein>